<gene>
    <name evidence="1" type="ORF">Aconfl_03990</name>
</gene>
<organism evidence="1 2">
    <name type="scientific">Algoriphagus confluentis</name>
    <dbReference type="NCBI Taxonomy" id="1697556"/>
    <lineage>
        <taxon>Bacteria</taxon>
        <taxon>Pseudomonadati</taxon>
        <taxon>Bacteroidota</taxon>
        <taxon>Cytophagia</taxon>
        <taxon>Cytophagales</taxon>
        <taxon>Cyclobacteriaceae</taxon>
        <taxon>Algoriphagus</taxon>
    </lineage>
</organism>
<dbReference type="RefSeq" id="WP_338222559.1">
    <property type="nucleotide sequence ID" value="NZ_BTPD01000001.1"/>
</dbReference>
<dbReference type="PANTHER" id="PTHR39662">
    <property type="entry name" value="DUF354 DOMAIN-CONTAINING PROTEIN-RELATED"/>
    <property type="match status" value="1"/>
</dbReference>
<dbReference type="PANTHER" id="PTHR39662:SF1">
    <property type="entry name" value="DUF354 DOMAIN-CONTAINING PROTEIN"/>
    <property type="match status" value="1"/>
</dbReference>
<evidence type="ECO:0000313" key="1">
    <source>
        <dbReference type="EMBL" id="GMQ27757.1"/>
    </source>
</evidence>
<name>A0ABQ6PLN3_9BACT</name>
<proteinExistence type="predicted"/>
<dbReference type="Pfam" id="PF04007">
    <property type="entry name" value="DUF354"/>
    <property type="match status" value="1"/>
</dbReference>
<dbReference type="Proteomes" id="UP001338309">
    <property type="component" value="Unassembled WGS sequence"/>
</dbReference>
<dbReference type="InterPro" id="IPR007152">
    <property type="entry name" value="DUF354"/>
</dbReference>
<evidence type="ECO:0000313" key="2">
    <source>
        <dbReference type="Proteomes" id="UP001338309"/>
    </source>
</evidence>
<protein>
    <submittedName>
        <fullName evidence="1">DUF354 domain-containing protein</fullName>
    </submittedName>
</protein>
<keyword evidence="2" id="KW-1185">Reference proteome</keyword>
<sequence length="353" mass="41407">MNFFIDINHPAHVHYFKNLIFKLKEEGHSVFVSNRKSQLIDYLLDVYQIDHFTRTSRPTKKSRFASLLYLLKMISDVGKLSFGKKIDIYLGFASPACAFWGWVRRKPSIILDDTEHNHLNHRIYSSFCTAILTPFYFKKNLGPKQIYFKAYIEQLYLHSNFFKVEHNEEFEPYALCRFIAYDAAHDRNVQGQLSSEQKFCIVDLLSKYIKVFVSEESYENRDPRFDKFRLTINPEDIHQVIAKSSLFISEGATMASEAGILGTNFIYCNPLQVGYILELADNFPNAKIGTFDQIVNVIENLDFTSMNFFVRETIENETINPTKFLHWYLTTYPESQKIIKENPDYQFNLPDNF</sequence>
<accession>A0ABQ6PLN3</accession>
<reference evidence="1 2" key="1">
    <citation type="submission" date="2023-08" db="EMBL/GenBank/DDBJ databases">
        <title>Draft genome sequence of Algoriphagus confluentis.</title>
        <authorList>
            <person name="Takatani N."/>
            <person name="Hosokawa M."/>
            <person name="Sawabe T."/>
        </authorList>
    </citation>
    <scope>NUCLEOTIDE SEQUENCE [LARGE SCALE GENOMIC DNA]</scope>
    <source>
        <strain evidence="1 2">NBRC 111222</strain>
    </source>
</reference>
<comment type="caution">
    <text evidence="1">The sequence shown here is derived from an EMBL/GenBank/DDBJ whole genome shotgun (WGS) entry which is preliminary data.</text>
</comment>
<dbReference type="EMBL" id="BTPD01000001">
    <property type="protein sequence ID" value="GMQ27757.1"/>
    <property type="molecule type" value="Genomic_DNA"/>
</dbReference>